<dbReference type="SUPFAM" id="SSF81665">
    <property type="entry name" value="Calcium ATPase, transmembrane domain M"/>
    <property type="match status" value="1"/>
</dbReference>
<feature type="transmembrane region" description="Helical" evidence="17">
    <location>
        <begin position="165"/>
        <end position="183"/>
    </location>
</feature>
<dbReference type="InterPro" id="IPR006068">
    <property type="entry name" value="ATPase_P-typ_cation-transptr_C"/>
</dbReference>
<keyword evidence="3" id="KW-0813">Transport</keyword>
<dbReference type="Pfam" id="PF00689">
    <property type="entry name" value="Cation_ATPase_C"/>
    <property type="match status" value="1"/>
</dbReference>
<dbReference type="InterPro" id="IPR023298">
    <property type="entry name" value="ATPase_P-typ_TM_dom_sf"/>
</dbReference>
<keyword evidence="13" id="KW-0406">Ion transport</keyword>
<dbReference type="FunFam" id="1.20.1110.10:FF:000039">
    <property type="entry name" value="Calcium-transporting ATPase"/>
    <property type="match status" value="1"/>
</dbReference>
<evidence type="ECO:0000256" key="4">
    <source>
        <dbReference type="ARBA" id="ARBA00022568"/>
    </source>
</evidence>
<dbReference type="GO" id="GO:0046872">
    <property type="term" value="F:metal ion binding"/>
    <property type="evidence" value="ECO:0007669"/>
    <property type="project" value="UniProtKB-KW"/>
</dbReference>
<dbReference type="GO" id="GO:0005886">
    <property type="term" value="C:plasma membrane"/>
    <property type="evidence" value="ECO:0007669"/>
    <property type="project" value="TreeGrafter"/>
</dbReference>
<dbReference type="GO" id="GO:0016887">
    <property type="term" value="F:ATP hydrolysis activity"/>
    <property type="evidence" value="ECO:0007669"/>
    <property type="project" value="InterPro"/>
</dbReference>
<dbReference type="AlphaFoldDB" id="A0A6U6L660"/>
<evidence type="ECO:0000256" key="16">
    <source>
        <dbReference type="SAM" id="MobiDB-lite"/>
    </source>
</evidence>
<dbReference type="Gene3D" id="3.40.50.1000">
    <property type="entry name" value="HAD superfamily/HAD-like"/>
    <property type="match status" value="1"/>
</dbReference>
<feature type="transmembrane region" description="Helical" evidence="17">
    <location>
        <begin position="189"/>
        <end position="209"/>
    </location>
</feature>
<evidence type="ECO:0000256" key="11">
    <source>
        <dbReference type="ARBA" id="ARBA00022967"/>
    </source>
</evidence>
<feature type="transmembrane region" description="Helical" evidence="17">
    <location>
        <begin position="1033"/>
        <end position="1050"/>
    </location>
</feature>
<dbReference type="SUPFAM" id="SSF81660">
    <property type="entry name" value="Metal cation-transporting ATPase, ATP-binding domain N"/>
    <property type="match status" value="1"/>
</dbReference>
<dbReference type="SUPFAM" id="SSF81653">
    <property type="entry name" value="Calcium ATPase, transduction domain A"/>
    <property type="match status" value="1"/>
</dbReference>
<evidence type="ECO:0000256" key="7">
    <source>
        <dbReference type="ARBA" id="ARBA00022741"/>
    </source>
</evidence>
<proteinExistence type="predicted"/>
<evidence type="ECO:0000256" key="14">
    <source>
        <dbReference type="ARBA" id="ARBA00023136"/>
    </source>
</evidence>
<evidence type="ECO:0000256" key="2">
    <source>
        <dbReference type="ARBA" id="ARBA00012790"/>
    </source>
</evidence>
<keyword evidence="12 17" id="KW-1133">Transmembrane helix</keyword>
<evidence type="ECO:0000256" key="5">
    <source>
        <dbReference type="ARBA" id="ARBA00022692"/>
    </source>
</evidence>
<keyword evidence="8" id="KW-0106">Calcium</keyword>
<dbReference type="InterPro" id="IPR018303">
    <property type="entry name" value="ATPase_P-typ_P_site"/>
</dbReference>
<feature type="domain" description="Cation-transporting P-type ATPase N-terminal" evidence="18">
    <location>
        <begin position="105"/>
        <end position="182"/>
    </location>
</feature>
<dbReference type="InterPro" id="IPR044492">
    <property type="entry name" value="P_typ_ATPase_HD_dom"/>
</dbReference>
<dbReference type="EMBL" id="HBKQ01059938">
    <property type="protein sequence ID" value="CAE2286928.1"/>
    <property type="molecule type" value="Transcribed_RNA"/>
</dbReference>
<dbReference type="Gene3D" id="3.40.1110.10">
    <property type="entry name" value="Calcium-transporting ATPase, cytoplasmic domain N"/>
    <property type="match status" value="1"/>
</dbReference>
<dbReference type="SFLD" id="SFLDS00003">
    <property type="entry name" value="Haloacid_Dehalogenase"/>
    <property type="match status" value="1"/>
</dbReference>
<evidence type="ECO:0000313" key="19">
    <source>
        <dbReference type="EMBL" id="CAE2286925.1"/>
    </source>
</evidence>
<evidence type="ECO:0000259" key="18">
    <source>
        <dbReference type="SMART" id="SM00831"/>
    </source>
</evidence>
<keyword evidence="4" id="KW-0109">Calcium transport</keyword>
<dbReference type="PANTHER" id="PTHR24093">
    <property type="entry name" value="CATION TRANSPORTING ATPASE"/>
    <property type="match status" value="1"/>
</dbReference>
<dbReference type="Pfam" id="PF13246">
    <property type="entry name" value="Cation_ATPase"/>
    <property type="match status" value="1"/>
</dbReference>
<dbReference type="PANTHER" id="PTHR24093:SF369">
    <property type="entry name" value="CALCIUM-TRANSPORTING ATPASE"/>
    <property type="match status" value="1"/>
</dbReference>
<evidence type="ECO:0000256" key="13">
    <source>
        <dbReference type="ARBA" id="ARBA00023065"/>
    </source>
</evidence>
<protein>
    <recommendedName>
        <fullName evidence="2">P-type Ca(2+) transporter</fullName>
        <ecNumber evidence="2">7.2.2.10</ecNumber>
    </recommendedName>
</protein>
<dbReference type="GO" id="GO:0012505">
    <property type="term" value="C:endomembrane system"/>
    <property type="evidence" value="ECO:0007669"/>
    <property type="project" value="UniProtKB-SubCell"/>
</dbReference>
<evidence type="ECO:0000313" key="20">
    <source>
        <dbReference type="EMBL" id="CAE2286928.1"/>
    </source>
</evidence>
<feature type="transmembrane region" description="Helical" evidence="17">
    <location>
        <begin position="387"/>
        <end position="412"/>
    </location>
</feature>
<dbReference type="SMART" id="SM00831">
    <property type="entry name" value="Cation_ATPase_N"/>
    <property type="match status" value="1"/>
</dbReference>
<feature type="region of interest" description="Disordered" evidence="16">
    <location>
        <begin position="25"/>
        <end position="74"/>
    </location>
</feature>
<evidence type="ECO:0000256" key="12">
    <source>
        <dbReference type="ARBA" id="ARBA00022989"/>
    </source>
</evidence>
<keyword evidence="10" id="KW-0460">Magnesium</keyword>
<accession>A0A6U6L660</accession>
<dbReference type="Gene3D" id="1.20.1110.10">
    <property type="entry name" value="Calcium-transporting ATPase, transmembrane domain"/>
    <property type="match status" value="2"/>
</dbReference>
<evidence type="ECO:0000256" key="8">
    <source>
        <dbReference type="ARBA" id="ARBA00022837"/>
    </source>
</evidence>
<evidence type="ECO:0000256" key="10">
    <source>
        <dbReference type="ARBA" id="ARBA00022842"/>
    </source>
</evidence>
<gene>
    <name evidence="19" type="ORF">OAUR00152_LOCUS40904</name>
    <name evidence="20" type="ORF">OAUR00152_LOCUS40905</name>
</gene>
<dbReference type="SFLD" id="SFLDG00002">
    <property type="entry name" value="C1.7:_P-type_atpase_like"/>
    <property type="match status" value="1"/>
</dbReference>
<dbReference type="Gene3D" id="2.70.150.10">
    <property type="entry name" value="Calcium-transporting ATPase, cytoplasmic transduction domain A"/>
    <property type="match status" value="1"/>
</dbReference>
<keyword evidence="9" id="KW-0067">ATP-binding</keyword>
<organism evidence="19">
    <name type="scientific">Odontella aurita</name>
    <dbReference type="NCBI Taxonomy" id="265563"/>
    <lineage>
        <taxon>Eukaryota</taxon>
        <taxon>Sar</taxon>
        <taxon>Stramenopiles</taxon>
        <taxon>Ochrophyta</taxon>
        <taxon>Bacillariophyta</taxon>
        <taxon>Mediophyceae</taxon>
        <taxon>Biddulphiophycidae</taxon>
        <taxon>Eupodiscales</taxon>
        <taxon>Odontellaceae</taxon>
        <taxon>Odontella</taxon>
    </lineage>
</organism>
<dbReference type="InterPro" id="IPR059000">
    <property type="entry name" value="ATPase_P-type_domA"/>
</dbReference>
<dbReference type="InterPro" id="IPR036412">
    <property type="entry name" value="HAD-like_sf"/>
</dbReference>
<keyword evidence="14 17" id="KW-0472">Membrane</keyword>
<sequence>MCNPNAKEGSDVGVSQSGKSNAAAATIGGGGKGSGTTSRTVSGSSIGTGIMGSGKENGSVNGGGDGAGDRRGSGASAHILKDAKAVKALTASVNAPQALEQNLKNLHSDAVGGIDGMVELLDSHPEDGVAPSSVERRRELYGCNSLPSAPPQTFWQLFVDTFDDTTVQILMVAAIVSLAIGMYEDPSTGYVEGVAILAAVLVVSVVTAVNDYEKEKQFRALSEVNDDVPVLVVRGGKARQIQVGEIVLGDLVCVEAGDNIPCDGVLVACDGMEIDESPLTGEPIDVDKDLKEDPFVLSGCAVTHGSARFLAVAVGRDSQWGVIKAALENEQDQTPLQEKLDDMAALIGYVGMAAAAATFVAMMFVKLVVKPAYLDDVSVFNHALDAFIIGVTIVVVAVPEGLPLAVTISLAYSTKKMLADQNLIRHLHACETMGNATNICSDKTGTLTENRMTVVKGVFADVPHDDTAEPDAIANMSGEAREIILQVIATCSTARVVPFDPEDAPANEEDLENELTIRDTRPQLIGNKTEAALLILARSKWGGEDNVDARRASANFGKEGGSRLFPFSSARKRMSVLVNESFSESDNEGGITKSEVKNAASNWTLYHKGAAETVLADCTKYLASDGSEKPLTAEKRAYFESTIKSYASSALRCVALAHRRSIDSIIDPAKATAQCASGAEEDMCLDALVGIADPLRHDVVEAVATCQRAGIHVRMVTGDNLDTARAIAKEAGILTDDGLAMIGEDFRKLTPAQLDEILPRLQVLARSSPEDKHFLVQRLNGGLMPSNEKEWLEVHPGRDFEKEKDNLLPGYQEEWSASRGGVGEVVGVTGDGTNDGPALKAADVGLSMGISGTDVAKNASDIIIMDDKFSSIIKAVLWGRSVFDNIRKFLQFQLTVNVVALTITFLSAVAGYKPPLNAVMMLWVNLIMDTMGALALGTEPPTLELLDRRPYKRDASLINRPMWRNILIQAGYQLALLVFLLQNGPEIFDCEDGSRHHFTIIFNAFVYCQIFNEFNARDIADRFDPFQKMTKSPMFVAVILFTVLAQWGIVEYGGDFTQTHPLDAEEWKSTILLGFMSIPVGFIMRQVPISEDPDSFAGIGKDGEGEGKKKEPLGFVQLISLMVPIIAAGYFQWVKEGVAAV</sequence>
<feature type="transmembrane region" description="Helical" evidence="17">
    <location>
        <begin position="1113"/>
        <end position="1133"/>
    </location>
</feature>
<dbReference type="SUPFAM" id="SSF56784">
    <property type="entry name" value="HAD-like"/>
    <property type="match status" value="1"/>
</dbReference>
<dbReference type="InterPro" id="IPR004014">
    <property type="entry name" value="ATPase_P-typ_cation-transptr_N"/>
</dbReference>
<reference evidence="19" key="1">
    <citation type="submission" date="2021-01" db="EMBL/GenBank/DDBJ databases">
        <authorList>
            <person name="Corre E."/>
            <person name="Pelletier E."/>
            <person name="Niang G."/>
            <person name="Scheremetjew M."/>
            <person name="Finn R."/>
            <person name="Kale V."/>
            <person name="Holt S."/>
            <person name="Cochrane G."/>
            <person name="Meng A."/>
            <person name="Brown T."/>
            <person name="Cohen L."/>
        </authorList>
    </citation>
    <scope>NUCLEOTIDE SEQUENCE</scope>
    <source>
        <strain evidence="19">Isolate 1302-5</strain>
    </source>
</reference>
<dbReference type="Pfam" id="PF00122">
    <property type="entry name" value="E1-E2_ATPase"/>
    <property type="match status" value="1"/>
</dbReference>
<feature type="transmembrane region" description="Helical" evidence="17">
    <location>
        <begin position="918"/>
        <end position="941"/>
    </location>
</feature>
<keyword evidence="11" id="KW-1278">Translocase</keyword>
<comment type="subcellular location">
    <subcellularLocation>
        <location evidence="1">Endomembrane system</location>
        <topology evidence="1">Multi-pass membrane protein</topology>
    </subcellularLocation>
</comment>
<dbReference type="InterPro" id="IPR023299">
    <property type="entry name" value="ATPase_P-typ_cyto_dom_N"/>
</dbReference>
<keyword evidence="7" id="KW-0547">Nucleotide-binding</keyword>
<evidence type="ECO:0000256" key="1">
    <source>
        <dbReference type="ARBA" id="ARBA00004127"/>
    </source>
</evidence>
<dbReference type="GO" id="GO:0005388">
    <property type="term" value="F:P-type calcium transporter activity"/>
    <property type="evidence" value="ECO:0007669"/>
    <property type="project" value="UniProtKB-EC"/>
</dbReference>
<dbReference type="SFLD" id="SFLDF00027">
    <property type="entry name" value="p-type_atpase"/>
    <property type="match status" value="1"/>
</dbReference>
<dbReference type="EC" id="7.2.2.10" evidence="2"/>
<dbReference type="PROSITE" id="PS00154">
    <property type="entry name" value="ATPASE_E1_E2"/>
    <property type="match status" value="1"/>
</dbReference>
<keyword evidence="6" id="KW-0479">Metal-binding</keyword>
<dbReference type="EMBL" id="HBKQ01059937">
    <property type="protein sequence ID" value="CAE2286925.1"/>
    <property type="molecule type" value="Transcribed_RNA"/>
</dbReference>
<comment type="catalytic activity">
    <reaction evidence="15">
        <text>Ca(2+)(in) + ATP + H2O = Ca(2+)(out) + ADP + phosphate + H(+)</text>
        <dbReference type="Rhea" id="RHEA:18105"/>
        <dbReference type="ChEBI" id="CHEBI:15377"/>
        <dbReference type="ChEBI" id="CHEBI:15378"/>
        <dbReference type="ChEBI" id="CHEBI:29108"/>
        <dbReference type="ChEBI" id="CHEBI:30616"/>
        <dbReference type="ChEBI" id="CHEBI:43474"/>
        <dbReference type="ChEBI" id="CHEBI:456216"/>
        <dbReference type="EC" id="7.2.2.10"/>
    </reaction>
</comment>
<dbReference type="InterPro" id="IPR023214">
    <property type="entry name" value="HAD_sf"/>
</dbReference>
<feature type="compositionally biased region" description="Low complexity" evidence="16">
    <location>
        <begin position="35"/>
        <end position="59"/>
    </location>
</feature>
<feature type="transmembrane region" description="Helical" evidence="17">
    <location>
        <begin position="894"/>
        <end position="912"/>
    </location>
</feature>
<evidence type="ECO:0000256" key="6">
    <source>
        <dbReference type="ARBA" id="ARBA00022723"/>
    </source>
</evidence>
<dbReference type="PRINTS" id="PR00119">
    <property type="entry name" value="CATATPASE"/>
</dbReference>
<evidence type="ECO:0000256" key="9">
    <source>
        <dbReference type="ARBA" id="ARBA00022840"/>
    </source>
</evidence>
<evidence type="ECO:0000256" key="3">
    <source>
        <dbReference type="ARBA" id="ARBA00022448"/>
    </source>
</evidence>
<feature type="transmembrane region" description="Helical" evidence="17">
    <location>
        <begin position="346"/>
        <end position="367"/>
    </location>
</feature>
<dbReference type="GO" id="GO:0005524">
    <property type="term" value="F:ATP binding"/>
    <property type="evidence" value="ECO:0007669"/>
    <property type="project" value="UniProtKB-KW"/>
</dbReference>
<dbReference type="InterPro" id="IPR008250">
    <property type="entry name" value="ATPase_P-typ_transduc_dom_A_sf"/>
</dbReference>
<evidence type="ECO:0000256" key="17">
    <source>
        <dbReference type="SAM" id="Phobius"/>
    </source>
</evidence>
<dbReference type="InterPro" id="IPR001757">
    <property type="entry name" value="P_typ_ATPase"/>
</dbReference>
<dbReference type="NCBIfam" id="TIGR01494">
    <property type="entry name" value="ATPase_P-type"/>
    <property type="match status" value="2"/>
</dbReference>
<dbReference type="Pfam" id="PF00690">
    <property type="entry name" value="Cation_ATPase_N"/>
    <property type="match status" value="1"/>
</dbReference>
<keyword evidence="5 17" id="KW-0812">Transmembrane</keyword>
<name>A0A6U6L660_9STRA</name>
<evidence type="ECO:0000256" key="15">
    <source>
        <dbReference type="ARBA" id="ARBA00048694"/>
    </source>
</evidence>